<evidence type="ECO:0000259" key="1">
    <source>
        <dbReference type="Pfam" id="PF18067"/>
    </source>
</evidence>
<organism evidence="3 4">
    <name type="scientific">Amycolatopsis marina</name>
    <dbReference type="NCBI Taxonomy" id="490629"/>
    <lineage>
        <taxon>Bacteria</taxon>
        <taxon>Bacillati</taxon>
        <taxon>Actinomycetota</taxon>
        <taxon>Actinomycetes</taxon>
        <taxon>Pseudonocardiales</taxon>
        <taxon>Pseudonocardiaceae</taxon>
        <taxon>Amycolatopsis</taxon>
    </lineage>
</organism>
<dbReference type="AlphaFoldDB" id="A0A1I1BLW8"/>
<reference evidence="4" key="1">
    <citation type="submission" date="2016-10" db="EMBL/GenBank/DDBJ databases">
        <authorList>
            <person name="Varghese N."/>
            <person name="Submissions S."/>
        </authorList>
    </citation>
    <scope>NUCLEOTIDE SEQUENCE [LARGE SCALE GENOMIC DNA]</scope>
    <source>
        <strain evidence="4">CGMCC 4.3568</strain>
    </source>
</reference>
<dbReference type="EMBL" id="FOKG01000014">
    <property type="protein sequence ID" value="SFB50606.1"/>
    <property type="molecule type" value="Genomic_DNA"/>
</dbReference>
<dbReference type="InterPro" id="IPR040664">
    <property type="entry name" value="AFL_C"/>
</dbReference>
<dbReference type="STRING" id="490629.SAMN05216266_114210"/>
<evidence type="ECO:0000313" key="3">
    <source>
        <dbReference type="EMBL" id="SFB50606.1"/>
    </source>
</evidence>
<name>A0A1I1BLW8_9PSEU</name>
<evidence type="ECO:0000259" key="2">
    <source>
        <dbReference type="Pfam" id="PF21768"/>
    </source>
</evidence>
<protein>
    <submittedName>
        <fullName evidence="3">Uncharacterized protein</fullName>
    </submittedName>
</protein>
<accession>A0A1I1BLW8</accession>
<sequence length="317" mass="34372">MNIDGRSSSTPPGGVRTLALWGSLQPTGSIGGAINVYQTELGHTETATSAEGFAEIYRFLVGRRPLTSRVVPEPPGSVQIAGRAVFFPQNSGAEGTLQVWELNPHSGARKPGGPRYVAQVDESGSFGPIRVNGRKHYELVLVREGQQTYHYYFEKFERSDRFLRLQVSGPGGIADYVDKCSDSTAITVVRNREWWADQPGHSADDRLEFDGVNVLNAATAPRARQIIGAFVFDKDCDGATHLDEPLFPFSVLPFLTGVDLKMPAQIGGGAPITVTQRIRGTGGATRTVVAGSWPSERDSVTIQFKDYVDSVFGQPTS</sequence>
<proteinExistence type="predicted"/>
<feature type="domain" description="AF-1763-like C-terminal" evidence="2">
    <location>
        <begin position="188"/>
        <end position="306"/>
    </location>
</feature>
<dbReference type="Pfam" id="PF21768">
    <property type="entry name" value="AF_1763-like_C"/>
    <property type="match status" value="1"/>
</dbReference>
<dbReference type="Proteomes" id="UP000243799">
    <property type="component" value="Unassembled WGS sequence"/>
</dbReference>
<keyword evidence="4" id="KW-1185">Reference proteome</keyword>
<dbReference type="Pfam" id="PF18067">
    <property type="entry name" value="Lipase_C"/>
    <property type="match status" value="1"/>
</dbReference>
<feature type="domain" description="AFL C-terminal" evidence="1">
    <location>
        <begin position="77"/>
        <end position="169"/>
    </location>
</feature>
<dbReference type="InterPro" id="IPR029058">
    <property type="entry name" value="AB_hydrolase_fold"/>
</dbReference>
<dbReference type="InterPro" id="IPR049036">
    <property type="entry name" value="AF_1763-like_C"/>
</dbReference>
<evidence type="ECO:0000313" key="4">
    <source>
        <dbReference type="Proteomes" id="UP000243799"/>
    </source>
</evidence>
<dbReference type="Gene3D" id="2.60.40.2190">
    <property type="match status" value="1"/>
</dbReference>
<dbReference type="Gene3D" id="2.60.40.2200">
    <property type="match status" value="1"/>
</dbReference>
<gene>
    <name evidence="3" type="ORF">SAMN05216266_114210</name>
</gene>
<dbReference type="Gene3D" id="3.40.50.1820">
    <property type="entry name" value="alpha/beta hydrolase"/>
    <property type="match status" value="1"/>
</dbReference>